<gene>
    <name evidence="2" type="ORF">WJX74_009653</name>
</gene>
<name>A0AAW1RMI0_9CHLO</name>
<dbReference type="AlphaFoldDB" id="A0AAW1RMI0"/>
<organism evidence="2 3">
    <name type="scientific">Apatococcus lobatus</name>
    <dbReference type="NCBI Taxonomy" id="904363"/>
    <lineage>
        <taxon>Eukaryota</taxon>
        <taxon>Viridiplantae</taxon>
        <taxon>Chlorophyta</taxon>
        <taxon>core chlorophytes</taxon>
        <taxon>Trebouxiophyceae</taxon>
        <taxon>Chlorellales</taxon>
        <taxon>Chlorellaceae</taxon>
        <taxon>Apatococcus</taxon>
    </lineage>
</organism>
<dbReference type="Proteomes" id="UP001438707">
    <property type="component" value="Unassembled WGS sequence"/>
</dbReference>
<comment type="caution">
    <text evidence="2">The sequence shown here is derived from an EMBL/GenBank/DDBJ whole genome shotgun (WGS) entry which is preliminary data.</text>
</comment>
<accession>A0AAW1RMI0</accession>
<dbReference type="InterPro" id="IPR013216">
    <property type="entry name" value="Methyltransf_11"/>
</dbReference>
<sequence>MLAVGREQSWLCQRFLPSRLLLARNSLRLASQLPRRERRLVRTVAGNQSSTNSFRRQLLLGTACGCGLCVYAARSSSAYQRFFAYAMATSMREYEEQIAPIKHELFDKAFQQGPVRDVVEVGMGTGPNLKYLAADTQQGLRSVIGVDPNPAMDRYAQRAAKHAGLSSDQLQLRQGVAEGLPLPDACADLVVCTLVLCSVKSPGKALQEMRRILKEKGQLLFVEHVLAPPEQPGLRLAQRLLDPLQQFASDGCHLTRDTLPLVRASGFTKVEASSFMLEQGSLIGPHVSGLAIK</sequence>
<dbReference type="SUPFAM" id="SSF53335">
    <property type="entry name" value="S-adenosyl-L-methionine-dependent methyltransferases"/>
    <property type="match status" value="1"/>
</dbReference>
<protein>
    <recommendedName>
        <fullName evidence="1">Methyltransferase type 11 domain-containing protein</fullName>
    </recommendedName>
</protein>
<dbReference type="GO" id="GO:0008757">
    <property type="term" value="F:S-adenosylmethionine-dependent methyltransferase activity"/>
    <property type="evidence" value="ECO:0007669"/>
    <property type="project" value="InterPro"/>
</dbReference>
<dbReference type="Gene3D" id="3.40.50.150">
    <property type="entry name" value="Vaccinia Virus protein VP39"/>
    <property type="match status" value="1"/>
</dbReference>
<dbReference type="PANTHER" id="PTHR45036:SF1">
    <property type="entry name" value="METHYLTRANSFERASE LIKE 7A"/>
    <property type="match status" value="1"/>
</dbReference>
<dbReference type="Pfam" id="PF08241">
    <property type="entry name" value="Methyltransf_11"/>
    <property type="match status" value="1"/>
</dbReference>
<dbReference type="InterPro" id="IPR029063">
    <property type="entry name" value="SAM-dependent_MTases_sf"/>
</dbReference>
<dbReference type="PANTHER" id="PTHR45036">
    <property type="entry name" value="METHYLTRANSFERASE LIKE 7B"/>
    <property type="match status" value="1"/>
</dbReference>
<evidence type="ECO:0000259" key="1">
    <source>
        <dbReference type="Pfam" id="PF08241"/>
    </source>
</evidence>
<evidence type="ECO:0000313" key="2">
    <source>
        <dbReference type="EMBL" id="KAK9834760.1"/>
    </source>
</evidence>
<reference evidence="2 3" key="1">
    <citation type="journal article" date="2024" name="Nat. Commun.">
        <title>Phylogenomics reveals the evolutionary origins of lichenization in chlorophyte algae.</title>
        <authorList>
            <person name="Puginier C."/>
            <person name="Libourel C."/>
            <person name="Otte J."/>
            <person name="Skaloud P."/>
            <person name="Haon M."/>
            <person name="Grisel S."/>
            <person name="Petersen M."/>
            <person name="Berrin J.G."/>
            <person name="Delaux P.M."/>
            <person name="Dal Grande F."/>
            <person name="Keller J."/>
        </authorList>
    </citation>
    <scope>NUCLEOTIDE SEQUENCE [LARGE SCALE GENOMIC DNA]</scope>
    <source>
        <strain evidence="2 3">SAG 2145</strain>
    </source>
</reference>
<feature type="domain" description="Methyltransferase type 11" evidence="1">
    <location>
        <begin position="119"/>
        <end position="221"/>
    </location>
</feature>
<keyword evidence="3" id="KW-1185">Reference proteome</keyword>
<dbReference type="InterPro" id="IPR052356">
    <property type="entry name" value="Thiol_S-MT"/>
</dbReference>
<dbReference type="CDD" id="cd02440">
    <property type="entry name" value="AdoMet_MTases"/>
    <property type="match status" value="1"/>
</dbReference>
<proteinExistence type="predicted"/>
<dbReference type="EMBL" id="JALJOS010000009">
    <property type="protein sequence ID" value="KAK9834760.1"/>
    <property type="molecule type" value="Genomic_DNA"/>
</dbReference>
<evidence type="ECO:0000313" key="3">
    <source>
        <dbReference type="Proteomes" id="UP001438707"/>
    </source>
</evidence>